<feature type="compositionally biased region" description="Basic and acidic residues" evidence="1">
    <location>
        <begin position="62"/>
        <end position="91"/>
    </location>
</feature>
<feature type="chain" id="PRO_5046311041" evidence="2">
    <location>
        <begin position="23"/>
        <end position="104"/>
    </location>
</feature>
<proteinExistence type="predicted"/>
<feature type="region of interest" description="Disordered" evidence="1">
    <location>
        <begin position="50"/>
        <end position="104"/>
    </location>
</feature>
<protein>
    <submittedName>
        <fullName evidence="3">Uncharacterized protein</fullName>
    </submittedName>
</protein>
<accession>A0ABT1QQD0</accession>
<keyword evidence="4" id="KW-1185">Reference proteome</keyword>
<dbReference type="EMBL" id="JANFQO010000005">
    <property type="protein sequence ID" value="MCQ4164482.1"/>
    <property type="molecule type" value="Genomic_DNA"/>
</dbReference>
<reference evidence="3" key="1">
    <citation type="submission" date="2022-07" db="EMBL/GenBank/DDBJ databases">
        <title>Tahibacter sp., a new gammaproteobacterium isolated from the silt sample collected at pig farm.</title>
        <authorList>
            <person name="Chen H."/>
        </authorList>
    </citation>
    <scope>NUCLEOTIDE SEQUENCE</scope>
    <source>
        <strain evidence="3">P2K</strain>
    </source>
</reference>
<comment type="caution">
    <text evidence="3">The sequence shown here is derived from an EMBL/GenBank/DDBJ whole genome shotgun (WGS) entry which is preliminary data.</text>
</comment>
<dbReference type="RefSeq" id="WP_255913226.1">
    <property type="nucleotide sequence ID" value="NZ_JANFQO010000005.1"/>
</dbReference>
<gene>
    <name evidence="3" type="ORF">NM961_07140</name>
</gene>
<evidence type="ECO:0000256" key="2">
    <source>
        <dbReference type="SAM" id="SignalP"/>
    </source>
</evidence>
<dbReference type="Proteomes" id="UP001165498">
    <property type="component" value="Unassembled WGS sequence"/>
</dbReference>
<name>A0ABT1QQD0_9GAMM</name>
<organism evidence="3 4">
    <name type="scientific">Tahibacter harae</name>
    <dbReference type="NCBI Taxonomy" id="2963937"/>
    <lineage>
        <taxon>Bacteria</taxon>
        <taxon>Pseudomonadati</taxon>
        <taxon>Pseudomonadota</taxon>
        <taxon>Gammaproteobacteria</taxon>
        <taxon>Lysobacterales</taxon>
        <taxon>Rhodanobacteraceae</taxon>
        <taxon>Tahibacter</taxon>
    </lineage>
</organism>
<evidence type="ECO:0000256" key="1">
    <source>
        <dbReference type="SAM" id="MobiDB-lite"/>
    </source>
</evidence>
<evidence type="ECO:0000313" key="4">
    <source>
        <dbReference type="Proteomes" id="UP001165498"/>
    </source>
</evidence>
<keyword evidence="2" id="KW-0732">Signal</keyword>
<feature type="signal peptide" evidence="2">
    <location>
        <begin position="1"/>
        <end position="22"/>
    </location>
</feature>
<evidence type="ECO:0000313" key="3">
    <source>
        <dbReference type="EMBL" id="MCQ4164482.1"/>
    </source>
</evidence>
<sequence length="104" mass="11503">MKTPLILTTLIAGLLLAGAAGAATPNIDARQANQRARINEGVASGALTRREAAGLRAQQAHIRRDERRAKADGVVTRAERRQLQRELDHSSRSIRHQKHDLQQR</sequence>